<dbReference type="GO" id="GO:0009252">
    <property type="term" value="P:peptidoglycan biosynthetic process"/>
    <property type="evidence" value="ECO:0007669"/>
    <property type="project" value="UniProtKB-UniRule"/>
</dbReference>
<evidence type="ECO:0000256" key="17">
    <source>
        <dbReference type="HAMAP-Rule" id="MF_00639"/>
    </source>
</evidence>
<evidence type="ECO:0000256" key="4">
    <source>
        <dbReference type="ARBA" id="ARBA00010416"/>
    </source>
</evidence>
<dbReference type="Pfam" id="PF08245">
    <property type="entry name" value="Mur_ligase_M"/>
    <property type="match status" value="1"/>
</dbReference>
<dbReference type="UniPathway" id="UPA00219"/>
<comment type="caution">
    <text evidence="21">The sequence shown here is derived from an EMBL/GenBank/DDBJ whole genome shotgun (WGS) entry which is preliminary data.</text>
</comment>
<keyword evidence="13 17" id="KW-0961">Cell wall biogenesis/degradation</keyword>
<keyword evidence="17 18" id="KW-0132">Cell division</keyword>
<dbReference type="EMBL" id="LTDM01000001">
    <property type="protein sequence ID" value="OLS03881.1"/>
    <property type="molecule type" value="Genomic_DNA"/>
</dbReference>
<dbReference type="InterPro" id="IPR036615">
    <property type="entry name" value="Mur_ligase_C_dom_sf"/>
</dbReference>
<dbReference type="GO" id="GO:0071555">
    <property type="term" value="P:cell wall organization"/>
    <property type="evidence" value="ECO:0007669"/>
    <property type="project" value="UniProtKB-KW"/>
</dbReference>
<evidence type="ECO:0000256" key="16">
    <source>
        <dbReference type="ARBA" id="ARBA00047632"/>
    </source>
</evidence>
<dbReference type="Pfam" id="PF02875">
    <property type="entry name" value="Mur_ligase_C"/>
    <property type="match status" value="1"/>
</dbReference>
<protein>
    <recommendedName>
        <fullName evidence="6 17">UDP-N-acetylmuramoylalanine--D-glutamate ligase</fullName>
        <ecNumber evidence="5 17">6.3.2.9</ecNumber>
    </recommendedName>
    <alternativeName>
        <fullName evidence="15 17">D-glutamic acid-adding enzyme</fullName>
    </alternativeName>
    <alternativeName>
        <fullName evidence="14 17">UDP-N-acetylmuramoyl-L-alanyl-D-glutamate synthetase</fullName>
    </alternativeName>
</protein>
<dbReference type="RefSeq" id="WP_075723989.1">
    <property type="nucleotide sequence ID" value="NZ_LTDM01000001.1"/>
</dbReference>
<evidence type="ECO:0000256" key="12">
    <source>
        <dbReference type="ARBA" id="ARBA00022984"/>
    </source>
</evidence>
<dbReference type="SUPFAM" id="SSF53244">
    <property type="entry name" value="MurD-like peptide ligases, peptide-binding domain"/>
    <property type="match status" value="1"/>
</dbReference>
<evidence type="ECO:0000313" key="22">
    <source>
        <dbReference type="Proteomes" id="UP000186112"/>
    </source>
</evidence>
<comment type="pathway">
    <text evidence="3 17 18">Cell wall biogenesis; peptidoglycan biosynthesis.</text>
</comment>
<evidence type="ECO:0000259" key="19">
    <source>
        <dbReference type="Pfam" id="PF02875"/>
    </source>
</evidence>
<feature type="binding site" evidence="17">
    <location>
        <begin position="115"/>
        <end position="121"/>
    </location>
    <ligand>
        <name>ATP</name>
        <dbReference type="ChEBI" id="CHEBI:30616"/>
    </ligand>
</feature>
<name>A0A1U7M9C8_TISCR</name>
<reference evidence="21 22" key="1">
    <citation type="submission" date="2016-02" db="EMBL/GenBank/DDBJ databases">
        <title>Genome sequence of Tissierella creatinophila DSM 6911.</title>
        <authorList>
            <person name="Poehlein A."/>
            <person name="Daniel R."/>
        </authorList>
    </citation>
    <scope>NUCLEOTIDE SEQUENCE [LARGE SCALE GENOMIC DNA]</scope>
    <source>
        <strain evidence="21 22">DSM 6911</strain>
    </source>
</reference>
<evidence type="ECO:0000256" key="14">
    <source>
        <dbReference type="ARBA" id="ARBA00030398"/>
    </source>
</evidence>
<keyword evidence="17 18" id="KW-0131">Cell cycle</keyword>
<evidence type="ECO:0000256" key="10">
    <source>
        <dbReference type="ARBA" id="ARBA00022840"/>
    </source>
</evidence>
<comment type="catalytic activity">
    <reaction evidence="16 17 18">
        <text>UDP-N-acetyl-alpha-D-muramoyl-L-alanine + D-glutamate + ATP = UDP-N-acetyl-alpha-D-muramoyl-L-alanyl-D-glutamate + ADP + phosphate + H(+)</text>
        <dbReference type="Rhea" id="RHEA:16429"/>
        <dbReference type="ChEBI" id="CHEBI:15378"/>
        <dbReference type="ChEBI" id="CHEBI:29986"/>
        <dbReference type="ChEBI" id="CHEBI:30616"/>
        <dbReference type="ChEBI" id="CHEBI:43474"/>
        <dbReference type="ChEBI" id="CHEBI:83898"/>
        <dbReference type="ChEBI" id="CHEBI:83900"/>
        <dbReference type="ChEBI" id="CHEBI:456216"/>
        <dbReference type="EC" id="6.3.2.9"/>
    </reaction>
</comment>
<keyword evidence="8 17" id="KW-0436">Ligase</keyword>
<evidence type="ECO:0000259" key="20">
    <source>
        <dbReference type="Pfam" id="PF08245"/>
    </source>
</evidence>
<dbReference type="HAMAP" id="MF_00639">
    <property type="entry name" value="MurD"/>
    <property type="match status" value="1"/>
</dbReference>
<evidence type="ECO:0000256" key="3">
    <source>
        <dbReference type="ARBA" id="ARBA00004752"/>
    </source>
</evidence>
<evidence type="ECO:0000256" key="2">
    <source>
        <dbReference type="ARBA" id="ARBA00004496"/>
    </source>
</evidence>
<keyword evidence="7 17" id="KW-0963">Cytoplasm</keyword>
<dbReference type="AlphaFoldDB" id="A0A1U7M9C8"/>
<evidence type="ECO:0000256" key="18">
    <source>
        <dbReference type="RuleBase" id="RU003664"/>
    </source>
</evidence>
<dbReference type="InterPro" id="IPR005762">
    <property type="entry name" value="MurD"/>
</dbReference>
<comment type="similarity">
    <text evidence="4 17">Belongs to the MurCDEF family.</text>
</comment>
<evidence type="ECO:0000256" key="13">
    <source>
        <dbReference type="ARBA" id="ARBA00023316"/>
    </source>
</evidence>
<dbReference type="InterPro" id="IPR036565">
    <property type="entry name" value="Mur-like_cat_sf"/>
</dbReference>
<evidence type="ECO:0000256" key="9">
    <source>
        <dbReference type="ARBA" id="ARBA00022741"/>
    </source>
</evidence>
<dbReference type="GO" id="GO:0005737">
    <property type="term" value="C:cytoplasm"/>
    <property type="evidence" value="ECO:0007669"/>
    <property type="project" value="UniProtKB-SubCell"/>
</dbReference>
<sequence length="453" mass="50679">MNLKDKRVLVMGLGISGISTIKALDELGAKIIINDIKTEEELKDILGKIKDISLEKYLGKKSLDLSGIELIVKSPGIPPSNQILLDAVDKDIKIINDIELGSNLSKSKNIIAITGTNGKTTATTLTGEIFKADNKNPFIGGNIGKSLIKDMINAQKNDIFILETSSFQLEHTINFKPKVSLILNITSDHIDWHGTFKKYIKSKKKIFINQDSNDYTILNYDDKLLRTFKDEINSNIIWFSVDEKLNRGIYIEDETIIINIDGEKKNLIPINKLLLKGKHNLENILGSIAISFIMGVSVENIKRTLLSFKGVEHRLEFVLEKDGRKFFNDSKGTNIDSSIKAIEAIEAPIILIAGGYDKRVEFDEFIKSFNGKVKALVLLGDTSSKIKETALKYGFKENFLVNSMEEAVDLAYSLSKKGDNILLSPACASWGMFENFEERGRVFKHKVDVLGEE</sequence>
<evidence type="ECO:0000256" key="7">
    <source>
        <dbReference type="ARBA" id="ARBA00022490"/>
    </source>
</evidence>
<dbReference type="GO" id="GO:0005524">
    <property type="term" value="F:ATP binding"/>
    <property type="evidence" value="ECO:0007669"/>
    <property type="project" value="UniProtKB-UniRule"/>
</dbReference>
<evidence type="ECO:0000256" key="11">
    <source>
        <dbReference type="ARBA" id="ARBA00022960"/>
    </source>
</evidence>
<evidence type="ECO:0000256" key="6">
    <source>
        <dbReference type="ARBA" id="ARBA00015655"/>
    </source>
</evidence>
<keyword evidence="22" id="KW-1185">Reference proteome</keyword>
<accession>A0A1U7M9C8</accession>
<dbReference type="SUPFAM" id="SSF53623">
    <property type="entry name" value="MurD-like peptide ligases, catalytic domain"/>
    <property type="match status" value="1"/>
</dbReference>
<evidence type="ECO:0000313" key="21">
    <source>
        <dbReference type="EMBL" id="OLS03881.1"/>
    </source>
</evidence>
<dbReference type="SUPFAM" id="SSF51984">
    <property type="entry name" value="MurCD N-terminal domain"/>
    <property type="match status" value="1"/>
</dbReference>
<dbReference type="GO" id="GO:0051301">
    <property type="term" value="P:cell division"/>
    <property type="evidence" value="ECO:0007669"/>
    <property type="project" value="UniProtKB-KW"/>
</dbReference>
<organism evidence="21 22">
    <name type="scientific">Tissierella creatinophila DSM 6911</name>
    <dbReference type="NCBI Taxonomy" id="1123403"/>
    <lineage>
        <taxon>Bacteria</taxon>
        <taxon>Bacillati</taxon>
        <taxon>Bacillota</taxon>
        <taxon>Tissierellia</taxon>
        <taxon>Tissierellales</taxon>
        <taxon>Tissierellaceae</taxon>
        <taxon>Tissierella</taxon>
    </lineage>
</organism>
<dbReference type="Gene3D" id="3.40.1190.10">
    <property type="entry name" value="Mur-like, catalytic domain"/>
    <property type="match status" value="1"/>
</dbReference>
<comment type="function">
    <text evidence="1 17 18">Cell wall formation. Catalyzes the addition of glutamate to the nucleotide precursor UDP-N-acetylmuramoyl-L-alanine (UMA).</text>
</comment>
<dbReference type="Gene3D" id="3.90.190.20">
    <property type="entry name" value="Mur ligase, C-terminal domain"/>
    <property type="match status" value="1"/>
</dbReference>
<keyword evidence="10 17" id="KW-0067">ATP-binding</keyword>
<keyword evidence="11 17" id="KW-0133">Cell shape</keyword>
<dbReference type="PANTHER" id="PTHR43692:SF1">
    <property type="entry name" value="UDP-N-ACETYLMURAMOYLALANINE--D-GLUTAMATE LIGASE"/>
    <property type="match status" value="1"/>
</dbReference>
<keyword evidence="12 17" id="KW-0573">Peptidoglycan synthesis</keyword>
<feature type="domain" description="Mur ligase C-terminal" evidence="19">
    <location>
        <begin position="313"/>
        <end position="427"/>
    </location>
</feature>
<dbReference type="Gene3D" id="3.40.50.720">
    <property type="entry name" value="NAD(P)-binding Rossmann-like Domain"/>
    <property type="match status" value="1"/>
</dbReference>
<comment type="subcellular location">
    <subcellularLocation>
        <location evidence="2 17 18">Cytoplasm</location>
    </subcellularLocation>
</comment>
<evidence type="ECO:0000256" key="5">
    <source>
        <dbReference type="ARBA" id="ARBA00012212"/>
    </source>
</evidence>
<dbReference type="Pfam" id="PF21799">
    <property type="entry name" value="MurD-like_N"/>
    <property type="match status" value="1"/>
</dbReference>
<evidence type="ECO:0000256" key="15">
    <source>
        <dbReference type="ARBA" id="ARBA00032324"/>
    </source>
</evidence>
<dbReference type="PANTHER" id="PTHR43692">
    <property type="entry name" value="UDP-N-ACETYLMURAMOYLALANINE--D-GLUTAMATE LIGASE"/>
    <property type="match status" value="1"/>
</dbReference>
<dbReference type="Proteomes" id="UP000186112">
    <property type="component" value="Unassembled WGS sequence"/>
</dbReference>
<dbReference type="GO" id="GO:0008360">
    <property type="term" value="P:regulation of cell shape"/>
    <property type="evidence" value="ECO:0007669"/>
    <property type="project" value="UniProtKB-KW"/>
</dbReference>
<feature type="domain" description="Mur ligase central" evidence="20">
    <location>
        <begin position="113"/>
        <end position="290"/>
    </location>
</feature>
<dbReference type="NCBIfam" id="TIGR01087">
    <property type="entry name" value="murD"/>
    <property type="match status" value="1"/>
</dbReference>
<evidence type="ECO:0000256" key="1">
    <source>
        <dbReference type="ARBA" id="ARBA00002734"/>
    </source>
</evidence>
<evidence type="ECO:0000256" key="8">
    <source>
        <dbReference type="ARBA" id="ARBA00022598"/>
    </source>
</evidence>
<gene>
    <name evidence="17 21" type="primary">murD</name>
    <name evidence="21" type="ORF">TICRE_00080</name>
</gene>
<keyword evidence="9 17" id="KW-0547">Nucleotide-binding</keyword>
<dbReference type="InterPro" id="IPR004101">
    <property type="entry name" value="Mur_ligase_C"/>
</dbReference>
<dbReference type="InterPro" id="IPR013221">
    <property type="entry name" value="Mur_ligase_cen"/>
</dbReference>
<dbReference type="GO" id="GO:0008764">
    <property type="term" value="F:UDP-N-acetylmuramoylalanine-D-glutamate ligase activity"/>
    <property type="evidence" value="ECO:0007669"/>
    <property type="project" value="UniProtKB-UniRule"/>
</dbReference>
<dbReference type="EC" id="6.3.2.9" evidence="5 17"/>
<proteinExistence type="inferred from homology"/>
<dbReference type="OrthoDB" id="9809796at2"/>